<keyword evidence="3" id="KW-1185">Reference proteome</keyword>
<protein>
    <submittedName>
        <fullName evidence="2">VOC family protein</fullName>
    </submittedName>
</protein>
<dbReference type="SUPFAM" id="SSF54593">
    <property type="entry name" value="Glyoxalase/Bleomycin resistance protein/Dihydroxybiphenyl dioxygenase"/>
    <property type="match status" value="1"/>
</dbReference>
<dbReference type="Pfam" id="PF00903">
    <property type="entry name" value="Glyoxalase"/>
    <property type="match status" value="1"/>
</dbReference>
<dbReference type="PROSITE" id="PS51819">
    <property type="entry name" value="VOC"/>
    <property type="match status" value="1"/>
</dbReference>
<proteinExistence type="predicted"/>
<dbReference type="InterPro" id="IPR052164">
    <property type="entry name" value="Anthracycline_SecMetBiosynth"/>
</dbReference>
<evidence type="ECO:0000313" key="3">
    <source>
        <dbReference type="Proteomes" id="UP001606099"/>
    </source>
</evidence>
<evidence type="ECO:0000259" key="1">
    <source>
        <dbReference type="PROSITE" id="PS51819"/>
    </source>
</evidence>
<dbReference type="InterPro" id="IPR037523">
    <property type="entry name" value="VOC_core"/>
</dbReference>
<comment type="caution">
    <text evidence="2">The sequence shown here is derived from an EMBL/GenBank/DDBJ whole genome shotgun (WGS) entry which is preliminary data.</text>
</comment>
<dbReference type="InterPro" id="IPR004360">
    <property type="entry name" value="Glyas_Fos-R_dOase_dom"/>
</dbReference>
<dbReference type="RefSeq" id="WP_394458943.1">
    <property type="nucleotide sequence ID" value="NZ_JBIGHZ010000002.1"/>
</dbReference>
<accession>A0ABW7FT74</accession>
<dbReference type="PANTHER" id="PTHR33993">
    <property type="entry name" value="GLYOXALASE-RELATED"/>
    <property type="match status" value="1"/>
</dbReference>
<dbReference type="PANTHER" id="PTHR33993:SF2">
    <property type="entry name" value="VOC DOMAIN-CONTAINING PROTEIN"/>
    <property type="match status" value="1"/>
</dbReference>
<evidence type="ECO:0000313" key="2">
    <source>
        <dbReference type="EMBL" id="MFG6447530.1"/>
    </source>
</evidence>
<dbReference type="Proteomes" id="UP001606099">
    <property type="component" value="Unassembled WGS sequence"/>
</dbReference>
<name>A0ABW7FT74_9BURK</name>
<dbReference type="Gene3D" id="3.10.180.10">
    <property type="entry name" value="2,3-Dihydroxybiphenyl 1,2-Dioxygenase, domain 1"/>
    <property type="match status" value="1"/>
</dbReference>
<organism evidence="2 3">
    <name type="scientific">Roseateles rivi</name>
    <dbReference type="NCBI Taxonomy" id="3299028"/>
    <lineage>
        <taxon>Bacteria</taxon>
        <taxon>Pseudomonadati</taxon>
        <taxon>Pseudomonadota</taxon>
        <taxon>Betaproteobacteria</taxon>
        <taxon>Burkholderiales</taxon>
        <taxon>Sphaerotilaceae</taxon>
        <taxon>Roseateles</taxon>
    </lineage>
</organism>
<dbReference type="InterPro" id="IPR029068">
    <property type="entry name" value="Glyas_Bleomycin-R_OHBP_Dase"/>
</dbReference>
<dbReference type="CDD" id="cd07247">
    <property type="entry name" value="SgaA_N_like"/>
    <property type="match status" value="1"/>
</dbReference>
<dbReference type="EMBL" id="JBIGHZ010000002">
    <property type="protein sequence ID" value="MFG6447530.1"/>
    <property type="molecule type" value="Genomic_DNA"/>
</dbReference>
<reference evidence="2 3" key="1">
    <citation type="submission" date="2024-08" db="EMBL/GenBank/DDBJ databases">
        <authorList>
            <person name="Lu H."/>
        </authorList>
    </citation>
    <scope>NUCLEOTIDE SEQUENCE [LARGE SCALE GENOMIC DNA]</scope>
    <source>
        <strain evidence="2 3">BYS180W</strain>
    </source>
</reference>
<sequence>MKSAISWFEIPTLNLPRAQAFYEAMLDCKLRPEAMGPSQGAIFPYEGEGVGGALLCGPDAPTPGHSGVLIYLDASPSLDAAVQRARAAGAEVLVDRLELPEGLGYIAHLIDLDGNCIGLHALT</sequence>
<feature type="domain" description="VOC" evidence="1">
    <location>
        <begin position="4"/>
        <end position="122"/>
    </location>
</feature>
<gene>
    <name evidence="2" type="ORF">ACG0Z6_04645</name>
</gene>